<dbReference type="Gene3D" id="1.25.10.10">
    <property type="entry name" value="Leucine-rich Repeat Variant"/>
    <property type="match status" value="1"/>
</dbReference>
<evidence type="ECO:0008006" key="3">
    <source>
        <dbReference type="Google" id="ProtNLM"/>
    </source>
</evidence>
<dbReference type="SUPFAM" id="SSF48371">
    <property type="entry name" value="ARM repeat"/>
    <property type="match status" value="1"/>
</dbReference>
<gene>
    <name evidence="1" type="ORF">H4W31_006631</name>
</gene>
<dbReference type="Pfam" id="PF14136">
    <property type="entry name" value="DUF4303"/>
    <property type="match status" value="1"/>
</dbReference>
<name>A0A927R2P7_9ACTN</name>
<dbReference type="InterPro" id="IPR025409">
    <property type="entry name" value="DUF4303"/>
</dbReference>
<evidence type="ECO:0000313" key="1">
    <source>
        <dbReference type="EMBL" id="MBE1490993.1"/>
    </source>
</evidence>
<dbReference type="AlphaFoldDB" id="A0A927R2P7"/>
<protein>
    <recommendedName>
        <fullName evidence="3">DUF4303 domain-containing protein</fullName>
    </recommendedName>
</protein>
<dbReference type="RefSeq" id="WP_192770167.1">
    <property type="nucleotide sequence ID" value="NZ_JADBEB010000001.1"/>
</dbReference>
<proteinExistence type="predicted"/>
<sequence>MTAAFDWSGFEQAVTDAVVRTVHGLVAEHSEQQFYVAAFGEIYRELDGLIRLPMFGMNSLEAVREYPAEDREDLRWSLADWEDCDLDWLAEQDHRRWQEALTAFARRGSTRQWQEAFSRYLTALAKACRQARKQLRAAGVVERDFVVLVLDHDGQEALLRRVLPERELHRLFPEYDRRRAELARLAALPQAEQAQYYVSRLGVFDGPVDAEEAARALLTLGRAATAALLPQLHKPERAWEAAKLLADLGLPDDNVIDELSAALHRLAGPDQLWTARALSRLGRLDVVLAHADELPGEAVVVAIAAPYDSFRDHGQHPPALDYGPLEEVLTRWPAYATALDEELKPGASLCCITTNEVTEALRGLQSEHVLIRRHAVTVLGERGLGRTAGRRILPALCHTMVHDPDPTVRRLAVLSLQWWHRDAHPYADAVRSVLNDPVREVRSAATGWLQEHNDLLTAATARPAADPVVDVV</sequence>
<dbReference type="InterPro" id="IPR011989">
    <property type="entry name" value="ARM-like"/>
</dbReference>
<dbReference type="EMBL" id="JADBEB010000001">
    <property type="protein sequence ID" value="MBE1490993.1"/>
    <property type="molecule type" value="Genomic_DNA"/>
</dbReference>
<evidence type="ECO:0000313" key="2">
    <source>
        <dbReference type="Proteomes" id="UP000649753"/>
    </source>
</evidence>
<dbReference type="InterPro" id="IPR016024">
    <property type="entry name" value="ARM-type_fold"/>
</dbReference>
<dbReference type="Proteomes" id="UP000649753">
    <property type="component" value="Unassembled WGS sequence"/>
</dbReference>
<organism evidence="1 2">
    <name type="scientific">Plantactinospora soyae</name>
    <dbReference type="NCBI Taxonomy" id="1544732"/>
    <lineage>
        <taxon>Bacteria</taxon>
        <taxon>Bacillati</taxon>
        <taxon>Actinomycetota</taxon>
        <taxon>Actinomycetes</taxon>
        <taxon>Micromonosporales</taxon>
        <taxon>Micromonosporaceae</taxon>
        <taxon>Plantactinospora</taxon>
    </lineage>
</organism>
<reference evidence="1" key="1">
    <citation type="submission" date="2020-10" db="EMBL/GenBank/DDBJ databases">
        <title>Sequencing the genomes of 1000 actinobacteria strains.</title>
        <authorList>
            <person name="Klenk H.-P."/>
        </authorList>
    </citation>
    <scope>NUCLEOTIDE SEQUENCE</scope>
    <source>
        <strain evidence="1">DSM 46832</strain>
    </source>
</reference>
<comment type="caution">
    <text evidence="1">The sequence shown here is derived from an EMBL/GenBank/DDBJ whole genome shotgun (WGS) entry which is preliminary data.</text>
</comment>
<accession>A0A927R2P7</accession>
<keyword evidence="2" id="KW-1185">Reference proteome</keyword>
<dbReference type="Pfam" id="PF13646">
    <property type="entry name" value="HEAT_2"/>
    <property type="match status" value="1"/>
</dbReference>